<dbReference type="Gene3D" id="3.50.50.60">
    <property type="entry name" value="FAD/NAD(P)-binding domain"/>
    <property type="match status" value="1"/>
</dbReference>
<keyword evidence="7 8" id="KW-0472">Membrane</keyword>
<dbReference type="InterPro" id="IPR017871">
    <property type="entry name" value="ABC_transporter-like_CS"/>
</dbReference>
<sequence length="1277" mass="139608">MSRNYDYIIVGGGSSGCALASKLATKGKVLLVEKGANHTAYPQSKVKEGWPQIAAVVVSALRNKGSGHWTGTANVLGGGSTMNAGVCVRGQKEIFTSLGIDLSSAEKAFQFLERTICLPADYEEYQKIFEDAWKERGDYYRLPGYTYGSWIEEALRDNNVSLSEGNSHGYKNSIQVAKTIMPTKDNDERRPASFLFEKSHLVEKEASILDQGNLTVLLLTQAKQIIFNDNNVAIGVDLISPAGNMTAYVRREGKIFLNAGVYETPKLLMLSGIGPRATLDKYDIPVLYENEHVGLHLQDRKTSYITLAGLKDIEGDDAAILDVLAISEKTWSYMSNKNTLVWGNAFGRCQTCAPIHRTNSCATQVLAAAIFYGSGYQDSGPHYLPMNVIGRYPETRGNITLASSSYSDDVIVQDGWSTNINDLKGPALNDFNTIVGGVQDQIIRFMRETSILEKLGTVALNASLNEKFSAELQDFLTTSQDQRLKASELLDECKFNENPLGDCVSMDTCLPTTPSIPVNDSAILREIVFNSLGSTWHMSGTCRVGDVVKKGSMEVIGVRNLHISDLSILDETVDTHPFMTAMVIGLTVGENTSPVQSGNFEYFPVILSSFCCVIILLIPFILIIKAIYGKLKNKRKMMDFRSLRQSMARSLRAQATEAVTIMKWRNVSCSYATKAASKTTLFNNSGKIVSGELTALMGPSGSSKSTLLDILAGRKSEGRISGAFDVLGQHVDAYQDGVSKITTAMKNHSAYIPQQEFFYPTQTCFEAVNFVANMCLGKPKNENQRKAFISLCLDDVGLPSEEFADRKIGGDLPGGITIRGLSGGERKRLVLATALALKPRVMFIDEITREENVASVVIIHQPSAKVFKNFDNLLLLAKGRQVYAGPLAELPEFYERNYDEGIPQDYDLADDLIVKAIAYQAERDEDHWAGPLQANMDDIPIQSTSEEKIDLGKIEGTSIVSENYLAGSEMSVGDSENPESELSFVDNPIMKESDESYEQPPSSWKLTIVFKRNLKNQYMSNIANVVGRLASYTILSILIGAIFFQVGKGANSSSDGLTFTEAELLIRTNIFVLNVSYLLPFSSIPVFVGDKRFFVAECALGLYSPWMYGLSQVVLETLFVTLAAIIQTCIIIPMCSMVNPSFSAPISFMTMLAALIMSGLVGSTLVFLCSMALPSQDLAFVAGSTIVTISLALSGGFLPPSEMSAFPYALQWISPVKYSMQALLTSQLDGTSAERLLDIGEFNTPSSVTGNLGVLVGIFLLLALLSGLAMTRLKETR</sequence>
<feature type="transmembrane region" description="Helical" evidence="8">
    <location>
        <begin position="1252"/>
        <end position="1271"/>
    </location>
</feature>
<dbReference type="PANTHER" id="PTHR48041">
    <property type="entry name" value="ABC TRANSPORTER G FAMILY MEMBER 28"/>
    <property type="match status" value="1"/>
</dbReference>
<dbReference type="Pfam" id="PF00005">
    <property type="entry name" value="ABC_tran"/>
    <property type="match status" value="1"/>
</dbReference>
<feature type="transmembrane region" description="Helical" evidence="8">
    <location>
        <begin position="1025"/>
        <end position="1044"/>
    </location>
</feature>
<dbReference type="InterPro" id="IPR003593">
    <property type="entry name" value="AAA+_ATPase"/>
</dbReference>
<keyword evidence="4" id="KW-0547">Nucleotide-binding</keyword>
<dbReference type="GO" id="GO:0016020">
    <property type="term" value="C:membrane"/>
    <property type="evidence" value="ECO:0007669"/>
    <property type="project" value="UniProtKB-SubCell"/>
</dbReference>
<dbReference type="Proteomes" id="UP001054902">
    <property type="component" value="Unassembled WGS sequence"/>
</dbReference>
<evidence type="ECO:0000256" key="2">
    <source>
        <dbReference type="ARBA" id="ARBA00022448"/>
    </source>
</evidence>
<dbReference type="PROSITE" id="PS51257">
    <property type="entry name" value="PROKAR_LIPOPROTEIN"/>
    <property type="match status" value="1"/>
</dbReference>
<evidence type="ECO:0000256" key="1">
    <source>
        <dbReference type="ARBA" id="ARBA00004141"/>
    </source>
</evidence>
<evidence type="ECO:0000313" key="10">
    <source>
        <dbReference type="EMBL" id="GFH44238.1"/>
    </source>
</evidence>
<dbReference type="GO" id="GO:0140359">
    <property type="term" value="F:ABC-type transporter activity"/>
    <property type="evidence" value="ECO:0007669"/>
    <property type="project" value="InterPro"/>
</dbReference>
<keyword evidence="6 8" id="KW-1133">Transmembrane helix</keyword>
<accession>A0AAD3GZ73</accession>
<dbReference type="InterPro" id="IPR000172">
    <property type="entry name" value="GMC_OxRdtase_N"/>
</dbReference>
<feature type="transmembrane region" description="Helical" evidence="8">
    <location>
        <begin position="1109"/>
        <end position="1134"/>
    </location>
</feature>
<evidence type="ECO:0000256" key="5">
    <source>
        <dbReference type="ARBA" id="ARBA00022840"/>
    </source>
</evidence>
<gene>
    <name evidence="10" type="ORF">CTEN210_00712</name>
</gene>
<evidence type="ECO:0000256" key="8">
    <source>
        <dbReference type="SAM" id="Phobius"/>
    </source>
</evidence>
<evidence type="ECO:0000313" key="11">
    <source>
        <dbReference type="Proteomes" id="UP001054902"/>
    </source>
</evidence>
<dbReference type="Pfam" id="PF05199">
    <property type="entry name" value="GMC_oxred_C"/>
    <property type="match status" value="1"/>
</dbReference>
<name>A0AAD3GZ73_9STRA</name>
<dbReference type="Pfam" id="PF00732">
    <property type="entry name" value="GMC_oxred_N"/>
    <property type="match status" value="1"/>
</dbReference>
<feature type="domain" description="ABC transporter" evidence="9">
    <location>
        <begin position="662"/>
        <end position="921"/>
    </location>
</feature>
<evidence type="ECO:0000256" key="7">
    <source>
        <dbReference type="ARBA" id="ARBA00023136"/>
    </source>
</evidence>
<keyword evidence="5" id="KW-0067">ATP-binding</keyword>
<dbReference type="InterPro" id="IPR007867">
    <property type="entry name" value="GMC_OxRtase_C"/>
</dbReference>
<evidence type="ECO:0000259" key="9">
    <source>
        <dbReference type="PROSITE" id="PS50893"/>
    </source>
</evidence>
<proteinExistence type="predicted"/>
<dbReference type="InterPro" id="IPR003439">
    <property type="entry name" value="ABC_transporter-like_ATP-bd"/>
</dbReference>
<dbReference type="SUPFAM" id="SSF51905">
    <property type="entry name" value="FAD/NAD(P)-binding domain"/>
    <property type="match status" value="1"/>
</dbReference>
<keyword evidence="3 8" id="KW-0812">Transmembrane</keyword>
<comment type="subcellular location">
    <subcellularLocation>
        <location evidence="1">Membrane</location>
        <topology evidence="1">Multi-pass membrane protein</topology>
    </subcellularLocation>
</comment>
<dbReference type="SUPFAM" id="SSF52540">
    <property type="entry name" value="P-loop containing nucleoside triphosphate hydrolases"/>
    <property type="match status" value="1"/>
</dbReference>
<dbReference type="PROSITE" id="PS00211">
    <property type="entry name" value="ABC_TRANSPORTER_1"/>
    <property type="match status" value="1"/>
</dbReference>
<evidence type="ECO:0000256" key="3">
    <source>
        <dbReference type="ARBA" id="ARBA00022692"/>
    </source>
</evidence>
<feature type="transmembrane region" description="Helical" evidence="8">
    <location>
        <begin position="602"/>
        <end position="628"/>
    </location>
</feature>
<dbReference type="GO" id="GO:0050660">
    <property type="term" value="F:flavin adenine dinucleotide binding"/>
    <property type="evidence" value="ECO:0007669"/>
    <property type="project" value="InterPro"/>
</dbReference>
<keyword evidence="11" id="KW-1185">Reference proteome</keyword>
<comment type="caution">
    <text evidence="10">The sequence shown here is derived from an EMBL/GenBank/DDBJ whole genome shotgun (WGS) entry which is preliminary data.</text>
</comment>
<feature type="transmembrane region" description="Helical" evidence="8">
    <location>
        <begin position="1146"/>
        <end position="1171"/>
    </location>
</feature>
<dbReference type="GO" id="GO:0005524">
    <property type="term" value="F:ATP binding"/>
    <property type="evidence" value="ECO:0007669"/>
    <property type="project" value="UniProtKB-KW"/>
</dbReference>
<dbReference type="Pfam" id="PF01061">
    <property type="entry name" value="ABC2_membrane"/>
    <property type="match status" value="1"/>
</dbReference>
<keyword evidence="2" id="KW-0813">Transport</keyword>
<feature type="transmembrane region" description="Helical" evidence="8">
    <location>
        <begin position="1178"/>
        <end position="1198"/>
    </location>
</feature>
<dbReference type="Gene3D" id="3.40.50.300">
    <property type="entry name" value="P-loop containing nucleotide triphosphate hydrolases"/>
    <property type="match status" value="1"/>
</dbReference>
<dbReference type="Gene3D" id="3.30.410.40">
    <property type="match status" value="1"/>
</dbReference>
<dbReference type="InterPro" id="IPR013525">
    <property type="entry name" value="ABC2_TM"/>
</dbReference>
<dbReference type="GO" id="GO:0016887">
    <property type="term" value="F:ATP hydrolysis activity"/>
    <property type="evidence" value="ECO:0007669"/>
    <property type="project" value="InterPro"/>
</dbReference>
<evidence type="ECO:0000256" key="6">
    <source>
        <dbReference type="ARBA" id="ARBA00022989"/>
    </source>
</evidence>
<dbReference type="GO" id="GO:0016614">
    <property type="term" value="F:oxidoreductase activity, acting on CH-OH group of donors"/>
    <property type="evidence" value="ECO:0007669"/>
    <property type="project" value="InterPro"/>
</dbReference>
<reference evidence="10 11" key="1">
    <citation type="journal article" date="2021" name="Sci. Rep.">
        <title>The genome of the diatom Chaetoceros tenuissimus carries an ancient integrated fragment of an extant virus.</title>
        <authorList>
            <person name="Hongo Y."/>
            <person name="Kimura K."/>
            <person name="Takaki Y."/>
            <person name="Yoshida Y."/>
            <person name="Baba S."/>
            <person name="Kobayashi G."/>
            <person name="Nagasaki K."/>
            <person name="Hano T."/>
            <person name="Tomaru Y."/>
        </authorList>
    </citation>
    <scope>NUCLEOTIDE SEQUENCE [LARGE SCALE GENOMIC DNA]</scope>
    <source>
        <strain evidence="10 11">NIES-3715</strain>
    </source>
</reference>
<organism evidence="10 11">
    <name type="scientific">Chaetoceros tenuissimus</name>
    <dbReference type="NCBI Taxonomy" id="426638"/>
    <lineage>
        <taxon>Eukaryota</taxon>
        <taxon>Sar</taxon>
        <taxon>Stramenopiles</taxon>
        <taxon>Ochrophyta</taxon>
        <taxon>Bacillariophyta</taxon>
        <taxon>Coscinodiscophyceae</taxon>
        <taxon>Chaetocerotophycidae</taxon>
        <taxon>Chaetocerotales</taxon>
        <taxon>Chaetocerotaceae</taxon>
        <taxon>Chaetoceros</taxon>
    </lineage>
</organism>
<dbReference type="SMART" id="SM00382">
    <property type="entry name" value="AAA"/>
    <property type="match status" value="1"/>
</dbReference>
<dbReference type="InterPro" id="IPR027417">
    <property type="entry name" value="P-loop_NTPase"/>
</dbReference>
<dbReference type="PROSITE" id="PS50893">
    <property type="entry name" value="ABC_TRANSPORTER_2"/>
    <property type="match status" value="1"/>
</dbReference>
<protein>
    <recommendedName>
        <fullName evidence="9">ABC transporter domain-containing protein</fullName>
    </recommendedName>
</protein>
<dbReference type="InterPro" id="IPR036188">
    <property type="entry name" value="FAD/NAD-bd_sf"/>
</dbReference>
<dbReference type="PANTHER" id="PTHR48041:SF139">
    <property type="entry name" value="PROTEIN SCARLET"/>
    <property type="match status" value="1"/>
</dbReference>
<feature type="transmembrane region" description="Helical" evidence="8">
    <location>
        <begin position="1064"/>
        <end position="1088"/>
    </location>
</feature>
<dbReference type="InterPro" id="IPR050352">
    <property type="entry name" value="ABCG_transporters"/>
</dbReference>
<dbReference type="EMBL" id="BLLK01000019">
    <property type="protein sequence ID" value="GFH44238.1"/>
    <property type="molecule type" value="Genomic_DNA"/>
</dbReference>
<dbReference type="AlphaFoldDB" id="A0AAD3GZ73"/>
<evidence type="ECO:0000256" key="4">
    <source>
        <dbReference type="ARBA" id="ARBA00022741"/>
    </source>
</evidence>